<evidence type="ECO:0000313" key="6">
    <source>
        <dbReference type="EMBL" id="MCX7569080.1"/>
    </source>
</evidence>
<keyword evidence="4" id="KW-0804">Transcription</keyword>
<dbReference type="SUPFAM" id="SSF53850">
    <property type="entry name" value="Periplasmic binding protein-like II"/>
    <property type="match status" value="1"/>
</dbReference>
<proteinExistence type="inferred from homology"/>
<keyword evidence="2" id="KW-0805">Transcription regulation</keyword>
<dbReference type="RefSeq" id="WP_267150305.1">
    <property type="nucleotide sequence ID" value="NZ_JAPMLT010000001.1"/>
</dbReference>
<dbReference type="PANTHER" id="PTHR30346">
    <property type="entry name" value="TRANSCRIPTIONAL DUAL REGULATOR HCAR-RELATED"/>
    <property type="match status" value="1"/>
</dbReference>
<evidence type="ECO:0000256" key="3">
    <source>
        <dbReference type="ARBA" id="ARBA00023125"/>
    </source>
</evidence>
<protein>
    <submittedName>
        <fullName evidence="6">LysR family transcriptional regulator</fullName>
    </submittedName>
</protein>
<evidence type="ECO:0000313" key="7">
    <source>
        <dbReference type="Proteomes" id="UP001208017"/>
    </source>
</evidence>
<evidence type="ECO:0000259" key="5">
    <source>
        <dbReference type="PROSITE" id="PS50931"/>
    </source>
</evidence>
<keyword evidence="7" id="KW-1185">Reference proteome</keyword>
<comment type="similarity">
    <text evidence="1">Belongs to the LysR transcriptional regulatory family.</text>
</comment>
<sequence>MRSLEREQMEAFLAVAETKHFTRAAEMLRVAQTTVTARIKGLEERVGKPLFERNSRHVDLSPAGRLLLPYVQRVMELIREGESVTRAYGRFEDRLVVGSVYSLWDHVLFPVVEVFRKEHPQTALRLITGHSDEVVKKMMDGLVDVAVLFVPPQHTEFEVVPLFSSTMHLVAHRDLGLRERVVTAEDLSDLPFIHLNWGPPFDEWFAAKVGKLWLAAVQVDHASLFLNMLLAGTGIGFLLDSMAAEHLQSGVLERVPFDGETPLPERTVYLVYPKRKANAKGVQAWIAAMRDFQV</sequence>
<reference evidence="6 7" key="1">
    <citation type="submission" date="2022-11" db="EMBL/GenBank/DDBJ databases">
        <title>Study of microbial diversity in lake waters.</title>
        <authorList>
            <person name="Zhang J."/>
        </authorList>
    </citation>
    <scope>NUCLEOTIDE SEQUENCE [LARGE SCALE GENOMIC DNA]</scope>
    <source>
        <strain evidence="6 7">DT12</strain>
    </source>
</reference>
<dbReference type="SUPFAM" id="SSF46785">
    <property type="entry name" value="Winged helix' DNA-binding domain"/>
    <property type="match status" value="1"/>
</dbReference>
<dbReference type="InterPro" id="IPR036388">
    <property type="entry name" value="WH-like_DNA-bd_sf"/>
</dbReference>
<evidence type="ECO:0000256" key="4">
    <source>
        <dbReference type="ARBA" id="ARBA00023163"/>
    </source>
</evidence>
<dbReference type="InterPro" id="IPR000847">
    <property type="entry name" value="LysR_HTH_N"/>
</dbReference>
<dbReference type="InterPro" id="IPR005119">
    <property type="entry name" value="LysR_subst-bd"/>
</dbReference>
<name>A0ABT3X0J8_9BACL</name>
<feature type="domain" description="HTH lysR-type" evidence="5">
    <location>
        <begin position="1"/>
        <end position="61"/>
    </location>
</feature>
<dbReference type="PANTHER" id="PTHR30346:SF28">
    <property type="entry name" value="HTH-TYPE TRANSCRIPTIONAL REGULATOR CYNR"/>
    <property type="match status" value="1"/>
</dbReference>
<organism evidence="6 7">
    <name type="scientific">Tumebacillus lacus</name>
    <dbReference type="NCBI Taxonomy" id="2995335"/>
    <lineage>
        <taxon>Bacteria</taxon>
        <taxon>Bacillati</taxon>
        <taxon>Bacillota</taxon>
        <taxon>Bacilli</taxon>
        <taxon>Bacillales</taxon>
        <taxon>Alicyclobacillaceae</taxon>
        <taxon>Tumebacillus</taxon>
    </lineage>
</organism>
<evidence type="ECO:0000256" key="2">
    <source>
        <dbReference type="ARBA" id="ARBA00023015"/>
    </source>
</evidence>
<dbReference type="CDD" id="cd05466">
    <property type="entry name" value="PBP2_LTTR_substrate"/>
    <property type="match status" value="1"/>
</dbReference>
<dbReference type="Pfam" id="PF00126">
    <property type="entry name" value="HTH_1"/>
    <property type="match status" value="1"/>
</dbReference>
<accession>A0ABT3X0J8</accession>
<dbReference type="Proteomes" id="UP001208017">
    <property type="component" value="Unassembled WGS sequence"/>
</dbReference>
<keyword evidence="3" id="KW-0238">DNA-binding</keyword>
<dbReference type="EMBL" id="JAPMLT010000001">
    <property type="protein sequence ID" value="MCX7569080.1"/>
    <property type="molecule type" value="Genomic_DNA"/>
</dbReference>
<dbReference type="Gene3D" id="3.40.190.290">
    <property type="match status" value="1"/>
</dbReference>
<gene>
    <name evidence="6" type="ORF">OS242_03760</name>
</gene>
<dbReference type="Gene3D" id="1.10.10.10">
    <property type="entry name" value="Winged helix-like DNA-binding domain superfamily/Winged helix DNA-binding domain"/>
    <property type="match status" value="1"/>
</dbReference>
<dbReference type="PRINTS" id="PR00039">
    <property type="entry name" value="HTHLYSR"/>
</dbReference>
<comment type="caution">
    <text evidence="6">The sequence shown here is derived from an EMBL/GenBank/DDBJ whole genome shotgun (WGS) entry which is preliminary data.</text>
</comment>
<evidence type="ECO:0000256" key="1">
    <source>
        <dbReference type="ARBA" id="ARBA00009437"/>
    </source>
</evidence>
<dbReference type="InterPro" id="IPR036390">
    <property type="entry name" value="WH_DNA-bd_sf"/>
</dbReference>
<dbReference type="PROSITE" id="PS50931">
    <property type="entry name" value="HTH_LYSR"/>
    <property type="match status" value="1"/>
</dbReference>
<dbReference type="Pfam" id="PF03466">
    <property type="entry name" value="LysR_substrate"/>
    <property type="match status" value="1"/>
</dbReference>